<feature type="region of interest" description="Disordered" evidence="1">
    <location>
        <begin position="35"/>
        <end position="58"/>
    </location>
</feature>
<name>A0A0C9XD81_9AGAR</name>
<accession>A0A0C9XD81</accession>
<dbReference type="EMBL" id="KN838806">
    <property type="protein sequence ID" value="KIJ94167.1"/>
    <property type="molecule type" value="Genomic_DNA"/>
</dbReference>
<evidence type="ECO:0000313" key="2">
    <source>
        <dbReference type="EMBL" id="KIJ94167.1"/>
    </source>
</evidence>
<dbReference type="AlphaFoldDB" id="A0A0C9XD81"/>
<sequence length="76" mass="8450">MPFVHGDMLLACPRFTSASIYRRPVPYSFGQVSRLPKKPIKTDDSSTTSSSIDNSTIPEAWIQSFPQMDSGTENEP</sequence>
<evidence type="ECO:0000256" key="1">
    <source>
        <dbReference type="SAM" id="MobiDB-lite"/>
    </source>
</evidence>
<reference evidence="3" key="2">
    <citation type="submission" date="2015-01" db="EMBL/GenBank/DDBJ databases">
        <title>Evolutionary Origins and Diversification of the Mycorrhizal Mutualists.</title>
        <authorList>
            <consortium name="DOE Joint Genome Institute"/>
            <consortium name="Mycorrhizal Genomics Consortium"/>
            <person name="Kohler A."/>
            <person name="Kuo A."/>
            <person name="Nagy L.G."/>
            <person name="Floudas D."/>
            <person name="Copeland A."/>
            <person name="Barry K.W."/>
            <person name="Cichocki N."/>
            <person name="Veneault-Fourrey C."/>
            <person name="LaButti K."/>
            <person name="Lindquist E.A."/>
            <person name="Lipzen A."/>
            <person name="Lundell T."/>
            <person name="Morin E."/>
            <person name="Murat C."/>
            <person name="Riley R."/>
            <person name="Ohm R."/>
            <person name="Sun H."/>
            <person name="Tunlid A."/>
            <person name="Henrissat B."/>
            <person name="Grigoriev I.V."/>
            <person name="Hibbett D.S."/>
            <person name="Martin F."/>
        </authorList>
    </citation>
    <scope>NUCLEOTIDE SEQUENCE [LARGE SCALE GENOMIC DNA]</scope>
    <source>
        <strain evidence="3">LaAM-08-1</strain>
    </source>
</reference>
<evidence type="ECO:0000313" key="3">
    <source>
        <dbReference type="Proteomes" id="UP000054477"/>
    </source>
</evidence>
<dbReference type="OrthoDB" id="10393001at2759"/>
<keyword evidence="3" id="KW-1185">Reference proteome</keyword>
<organism evidence="2 3">
    <name type="scientific">Laccaria amethystina LaAM-08-1</name>
    <dbReference type="NCBI Taxonomy" id="1095629"/>
    <lineage>
        <taxon>Eukaryota</taxon>
        <taxon>Fungi</taxon>
        <taxon>Dikarya</taxon>
        <taxon>Basidiomycota</taxon>
        <taxon>Agaricomycotina</taxon>
        <taxon>Agaricomycetes</taxon>
        <taxon>Agaricomycetidae</taxon>
        <taxon>Agaricales</taxon>
        <taxon>Agaricineae</taxon>
        <taxon>Hydnangiaceae</taxon>
        <taxon>Laccaria</taxon>
    </lineage>
</organism>
<proteinExistence type="predicted"/>
<protein>
    <submittedName>
        <fullName evidence="2">Uncharacterized protein</fullName>
    </submittedName>
</protein>
<reference evidence="2 3" key="1">
    <citation type="submission" date="2014-04" db="EMBL/GenBank/DDBJ databases">
        <authorList>
            <consortium name="DOE Joint Genome Institute"/>
            <person name="Kuo A."/>
            <person name="Kohler A."/>
            <person name="Nagy L.G."/>
            <person name="Floudas D."/>
            <person name="Copeland A."/>
            <person name="Barry K.W."/>
            <person name="Cichocki N."/>
            <person name="Veneault-Fourrey C."/>
            <person name="LaButti K."/>
            <person name="Lindquist E.A."/>
            <person name="Lipzen A."/>
            <person name="Lundell T."/>
            <person name="Morin E."/>
            <person name="Murat C."/>
            <person name="Sun H."/>
            <person name="Tunlid A."/>
            <person name="Henrissat B."/>
            <person name="Grigoriev I.V."/>
            <person name="Hibbett D.S."/>
            <person name="Martin F."/>
            <person name="Nordberg H.P."/>
            <person name="Cantor M.N."/>
            <person name="Hua S.X."/>
        </authorList>
    </citation>
    <scope>NUCLEOTIDE SEQUENCE [LARGE SCALE GENOMIC DNA]</scope>
    <source>
        <strain evidence="2 3">LaAM-08-1</strain>
    </source>
</reference>
<dbReference type="HOGENOM" id="CLU_2654873_0_0_1"/>
<gene>
    <name evidence="2" type="ORF">K443DRAFT_683981</name>
</gene>
<feature type="compositionally biased region" description="Low complexity" evidence="1">
    <location>
        <begin position="45"/>
        <end position="57"/>
    </location>
</feature>
<dbReference type="Proteomes" id="UP000054477">
    <property type="component" value="Unassembled WGS sequence"/>
</dbReference>